<reference evidence="3 4" key="1">
    <citation type="journal article" date="2015" name="Genome Announc.">
        <title>Expanding the biotechnology potential of lactobacilli through comparative genomics of 213 strains and associated genera.</title>
        <authorList>
            <person name="Sun Z."/>
            <person name="Harris H.M."/>
            <person name="McCann A."/>
            <person name="Guo C."/>
            <person name="Argimon S."/>
            <person name="Zhang W."/>
            <person name="Yang X."/>
            <person name="Jeffery I.B."/>
            <person name="Cooney J.C."/>
            <person name="Kagawa T.F."/>
            <person name="Liu W."/>
            <person name="Song Y."/>
            <person name="Salvetti E."/>
            <person name="Wrobel A."/>
            <person name="Rasinkangas P."/>
            <person name="Parkhill J."/>
            <person name="Rea M.C."/>
            <person name="O'Sullivan O."/>
            <person name="Ritari J."/>
            <person name="Douillard F.P."/>
            <person name="Paul Ross R."/>
            <person name="Yang R."/>
            <person name="Briner A.E."/>
            <person name="Felis G.E."/>
            <person name="de Vos W.M."/>
            <person name="Barrangou R."/>
            <person name="Klaenhammer T.R."/>
            <person name="Caufield P.W."/>
            <person name="Cui Y."/>
            <person name="Zhang H."/>
            <person name="O'Toole P.W."/>
        </authorList>
    </citation>
    <scope>NUCLEOTIDE SEQUENCE [LARGE SCALE GENOMIC DNA]</scope>
    <source>
        <strain evidence="3 4">DSM 20587</strain>
    </source>
</reference>
<dbReference type="GO" id="GO:0006270">
    <property type="term" value="P:DNA replication initiation"/>
    <property type="evidence" value="ECO:0007669"/>
    <property type="project" value="InterPro"/>
</dbReference>
<evidence type="ECO:0000259" key="2">
    <source>
        <dbReference type="Pfam" id="PF01051"/>
    </source>
</evidence>
<dbReference type="InterPro" id="IPR036390">
    <property type="entry name" value="WH_DNA-bd_sf"/>
</dbReference>
<dbReference type="EMBL" id="AYYV01000054">
    <property type="protein sequence ID" value="KRM51423.1"/>
    <property type="molecule type" value="Genomic_DNA"/>
</dbReference>
<dbReference type="Pfam" id="PF01051">
    <property type="entry name" value="Rep3_N"/>
    <property type="match status" value="1"/>
</dbReference>
<dbReference type="Proteomes" id="UP000051164">
    <property type="component" value="Unassembled WGS sequence"/>
</dbReference>
<dbReference type="InterPro" id="IPR000525">
    <property type="entry name" value="Initiator_Rep_WH1"/>
</dbReference>
<gene>
    <name evidence="3" type="ORF">FC95_GL001614</name>
</gene>
<comment type="caution">
    <text evidence="3">The sequence shown here is derived from an EMBL/GenBank/DDBJ whole genome shotgun (WGS) entry which is preliminary data.</text>
</comment>
<dbReference type="AlphaFoldDB" id="A0A8E1V1F3"/>
<organism evidence="3 4">
    <name type="scientific">Lentilactobacillus kefiri DSM 20587 = JCM 5818</name>
    <dbReference type="NCBI Taxonomy" id="1423764"/>
    <lineage>
        <taxon>Bacteria</taxon>
        <taxon>Bacillati</taxon>
        <taxon>Bacillota</taxon>
        <taxon>Bacilli</taxon>
        <taxon>Lactobacillales</taxon>
        <taxon>Lactobacillaceae</taxon>
        <taxon>Lentilactobacillus</taxon>
    </lineage>
</organism>
<protein>
    <submittedName>
        <fullName evidence="3">Replication initiator protein</fullName>
    </submittedName>
</protein>
<dbReference type="GO" id="GO:0003887">
    <property type="term" value="F:DNA-directed DNA polymerase activity"/>
    <property type="evidence" value="ECO:0007669"/>
    <property type="project" value="InterPro"/>
</dbReference>
<dbReference type="Gene3D" id="1.10.10.10">
    <property type="entry name" value="Winged helix-like DNA-binding domain superfamily/Winged helix DNA-binding domain"/>
    <property type="match status" value="2"/>
</dbReference>
<proteinExistence type="inferred from homology"/>
<evidence type="ECO:0000256" key="1">
    <source>
        <dbReference type="ARBA" id="ARBA00038283"/>
    </source>
</evidence>
<dbReference type="SUPFAM" id="SSF46785">
    <property type="entry name" value="Winged helix' DNA-binding domain"/>
    <property type="match status" value="2"/>
</dbReference>
<feature type="domain" description="Initiator Rep protein WH1" evidence="2">
    <location>
        <begin position="36"/>
        <end position="182"/>
    </location>
</feature>
<comment type="similarity">
    <text evidence="1">Belongs to the initiator RepB protein family.</text>
</comment>
<accession>A0A8E1V1F3</accession>
<evidence type="ECO:0000313" key="4">
    <source>
        <dbReference type="Proteomes" id="UP000051164"/>
    </source>
</evidence>
<sequence>MKCMEVNMTINLPKNQINSKANKAMDNLLSRQDYLVVQGNDLAKAFGNLASFQHKVLDYCFSFVTQNSHPSDEYTASASDIIHHLGLTVSGTNYKRVGEAFKALNERTALYLHIQRKDGTQGIRMTQLFDSIDFYEDGKIKFRFGQSAAPYVYELRKNFYSFKLRELANIKSKYSLIMMKLWQSNKMGNQLNVTIKGSMEDWQGWFLGNKKRWPANRFKQRVIDVATKELGDKLSCWFLVKSIKNGRRIIGYEITIHSQNA</sequence>
<dbReference type="InterPro" id="IPR036388">
    <property type="entry name" value="WH-like_DNA-bd_sf"/>
</dbReference>
<name>A0A8E1V1F3_LENKE</name>
<dbReference type="Pfam" id="PF21205">
    <property type="entry name" value="Rep3_C"/>
    <property type="match status" value="1"/>
</dbReference>
<evidence type="ECO:0000313" key="3">
    <source>
        <dbReference type="EMBL" id="KRM51423.1"/>
    </source>
</evidence>